<evidence type="ECO:0000313" key="9">
    <source>
        <dbReference type="EMBL" id="ABA90173.1"/>
    </source>
</evidence>
<evidence type="ECO:0000256" key="2">
    <source>
        <dbReference type="ARBA" id="ARBA00012438"/>
    </source>
</evidence>
<name>Q3A0D4_SYNC1</name>
<dbReference type="Gene3D" id="1.10.287.130">
    <property type="match status" value="1"/>
</dbReference>
<feature type="domain" description="Response regulatory" evidence="8">
    <location>
        <begin position="283"/>
        <end position="402"/>
    </location>
</feature>
<feature type="modified residue" description="4-aspartylphosphate" evidence="5">
    <location>
        <position position="332"/>
    </location>
</feature>
<gene>
    <name evidence="9" type="ordered locus">Pcar_2938</name>
</gene>
<dbReference type="EC" id="2.7.13.3" evidence="2"/>
<dbReference type="InterPro" id="IPR001789">
    <property type="entry name" value="Sig_transdc_resp-reg_receiver"/>
</dbReference>
<keyword evidence="9" id="KW-0418">Kinase</keyword>
<feature type="region of interest" description="Disordered" evidence="6">
    <location>
        <begin position="1"/>
        <end position="27"/>
    </location>
</feature>
<evidence type="ECO:0000256" key="5">
    <source>
        <dbReference type="PROSITE-ProRule" id="PRU00169"/>
    </source>
</evidence>
<dbReference type="SUPFAM" id="SSF52172">
    <property type="entry name" value="CheY-like"/>
    <property type="match status" value="1"/>
</dbReference>
<dbReference type="EMBL" id="CP000142">
    <property type="protein sequence ID" value="ABA90173.1"/>
    <property type="molecule type" value="Genomic_DNA"/>
</dbReference>
<dbReference type="eggNOG" id="COG2205">
    <property type="taxonomic scope" value="Bacteria"/>
</dbReference>
<evidence type="ECO:0000259" key="8">
    <source>
        <dbReference type="PROSITE" id="PS50110"/>
    </source>
</evidence>
<evidence type="ECO:0000256" key="6">
    <source>
        <dbReference type="SAM" id="MobiDB-lite"/>
    </source>
</evidence>
<sequence length="409" mass="45353">MNPSDCSSEKKSCDRTQNSGSGEEPESPFFAMNELLSLLGHELRTPLAGTMGMLELVLAGDLAADQRSALELANASARSMLRLIEDLHDLARMEAGRLQPENSAFEVRPWAREMLHELTRVGSAEITLDVDSRVPEIMMGDGNRIAHLSMSLIDIFLKHSRNRCVALHLDLETREGQSMLLVTIGTPGRLLEDRERVDLLKSCGTMAHIPMRAFRQVGLASALACNLAAALGGALWPKPGSQEQNIQVLAVPVGLPTGYEKVESEPHVAEDMPDMQRDLSTVRILLVEDDDAIRRLVELLLQQRGWQVTAVSDGLQALESFQANRFDLVLMDIRMPRLDGLETTRRIRRREQTLRMSSLPIVGMTAHAAVQDRSMCLEAGMDDYLSKPIASDRLYSIIERSLANRKVAP</sequence>
<dbReference type="eggNOG" id="COG0784">
    <property type="taxonomic scope" value="Bacteria"/>
</dbReference>
<organism evidence="9 10">
    <name type="scientific">Syntrophotalea carbinolica (strain DSM 2380 / NBRC 103641 / GraBd1)</name>
    <name type="common">Pelobacter carbinolicus</name>
    <dbReference type="NCBI Taxonomy" id="338963"/>
    <lineage>
        <taxon>Bacteria</taxon>
        <taxon>Pseudomonadati</taxon>
        <taxon>Thermodesulfobacteriota</taxon>
        <taxon>Desulfuromonadia</taxon>
        <taxon>Desulfuromonadales</taxon>
        <taxon>Syntrophotaleaceae</taxon>
        <taxon>Syntrophotalea</taxon>
    </lineage>
</organism>
<dbReference type="SMART" id="SM00388">
    <property type="entry name" value="HisKA"/>
    <property type="match status" value="1"/>
</dbReference>
<dbReference type="RefSeq" id="WP_011342726.1">
    <property type="nucleotide sequence ID" value="NC_007498.2"/>
</dbReference>
<dbReference type="PROSITE" id="PS50110">
    <property type="entry name" value="RESPONSE_REGULATORY"/>
    <property type="match status" value="1"/>
</dbReference>
<dbReference type="CDD" id="cd17546">
    <property type="entry name" value="REC_hyHK_CKI1_RcsC-like"/>
    <property type="match status" value="1"/>
</dbReference>
<dbReference type="AlphaFoldDB" id="Q3A0D4"/>
<evidence type="ECO:0000313" key="10">
    <source>
        <dbReference type="Proteomes" id="UP000002534"/>
    </source>
</evidence>
<accession>Q3A0D4</accession>
<dbReference type="GO" id="GO:0000155">
    <property type="term" value="F:phosphorelay sensor kinase activity"/>
    <property type="evidence" value="ECO:0007669"/>
    <property type="project" value="InterPro"/>
</dbReference>
<keyword evidence="10" id="KW-1185">Reference proteome</keyword>
<dbReference type="InterPro" id="IPR036097">
    <property type="entry name" value="HisK_dim/P_sf"/>
</dbReference>
<dbReference type="InterPro" id="IPR011006">
    <property type="entry name" value="CheY-like_superfamily"/>
</dbReference>
<feature type="domain" description="Histidine kinase" evidence="7">
    <location>
        <begin position="38"/>
        <end position="235"/>
    </location>
</feature>
<dbReference type="SUPFAM" id="SSF47384">
    <property type="entry name" value="Homodimeric domain of signal transducing histidine kinase"/>
    <property type="match status" value="1"/>
</dbReference>
<dbReference type="SMART" id="SM00448">
    <property type="entry name" value="REC"/>
    <property type="match status" value="1"/>
</dbReference>
<dbReference type="Pfam" id="PF00512">
    <property type="entry name" value="HisKA"/>
    <property type="match status" value="1"/>
</dbReference>
<dbReference type="STRING" id="338963.Pcar_2938"/>
<dbReference type="PROSITE" id="PS50109">
    <property type="entry name" value="HIS_KIN"/>
    <property type="match status" value="1"/>
</dbReference>
<dbReference type="InterPro" id="IPR003661">
    <property type="entry name" value="HisK_dim/P_dom"/>
</dbReference>
<reference evidence="9 10" key="2">
    <citation type="journal article" date="2012" name="BMC Genomics">
        <title>The genome of Pelobacter carbinolicus reveals surprising metabolic capabilities and physiological features.</title>
        <authorList>
            <person name="Aklujkar M."/>
            <person name="Haveman S.A."/>
            <person name="Didonato R.Jr."/>
            <person name="Chertkov O."/>
            <person name="Han C.S."/>
            <person name="Land M.L."/>
            <person name="Brown P."/>
            <person name="Lovley D.R."/>
        </authorList>
    </citation>
    <scope>NUCLEOTIDE SEQUENCE [LARGE SCALE GENOMIC DNA]</scope>
    <source>
        <strain evidence="10">DSM 2380 / NBRC 103641 / GraBd1</strain>
    </source>
</reference>
<reference evidence="10" key="1">
    <citation type="submission" date="2005-10" db="EMBL/GenBank/DDBJ databases">
        <title>Complete sequence of Pelobacter carbinolicus DSM 2380.</title>
        <authorList>
            <person name="Copeland A."/>
            <person name="Lucas S."/>
            <person name="Lapidus A."/>
            <person name="Barry K."/>
            <person name="Detter J.C."/>
            <person name="Glavina T."/>
            <person name="Hammon N."/>
            <person name="Israni S."/>
            <person name="Pitluck S."/>
            <person name="Chertkov O."/>
            <person name="Schmutz J."/>
            <person name="Larimer F."/>
            <person name="Land M."/>
            <person name="Kyrpides N."/>
            <person name="Ivanova N."/>
            <person name="Richardson P."/>
        </authorList>
    </citation>
    <scope>NUCLEOTIDE SEQUENCE [LARGE SCALE GENOMIC DNA]</scope>
    <source>
        <strain evidence="10">DSM 2380 / NBRC 103641 / GraBd1</strain>
    </source>
</reference>
<evidence type="ECO:0000256" key="1">
    <source>
        <dbReference type="ARBA" id="ARBA00000085"/>
    </source>
</evidence>
<keyword evidence="9" id="KW-0808">Transferase</keyword>
<dbReference type="KEGG" id="pca:Pcar_2938"/>
<dbReference type="PANTHER" id="PTHR45339">
    <property type="entry name" value="HYBRID SIGNAL TRANSDUCTION HISTIDINE KINASE J"/>
    <property type="match status" value="1"/>
</dbReference>
<dbReference type="PANTHER" id="PTHR45339:SF1">
    <property type="entry name" value="HYBRID SIGNAL TRANSDUCTION HISTIDINE KINASE J"/>
    <property type="match status" value="1"/>
</dbReference>
<comment type="catalytic activity">
    <reaction evidence="1">
        <text>ATP + protein L-histidine = ADP + protein N-phospho-L-histidine.</text>
        <dbReference type="EC" id="2.7.13.3"/>
    </reaction>
</comment>
<keyword evidence="4" id="KW-0902">Two-component regulatory system</keyword>
<keyword evidence="3 5" id="KW-0597">Phosphoprotein</keyword>
<dbReference type="Proteomes" id="UP000002534">
    <property type="component" value="Chromosome"/>
</dbReference>
<dbReference type="OrthoDB" id="5378360at2"/>
<dbReference type="HOGENOM" id="CLU_000445_114_15_7"/>
<evidence type="ECO:0000256" key="3">
    <source>
        <dbReference type="ARBA" id="ARBA00022553"/>
    </source>
</evidence>
<dbReference type="Gene3D" id="3.40.50.2300">
    <property type="match status" value="1"/>
</dbReference>
<dbReference type="Pfam" id="PF00072">
    <property type="entry name" value="Response_reg"/>
    <property type="match status" value="1"/>
</dbReference>
<dbReference type="InterPro" id="IPR005467">
    <property type="entry name" value="His_kinase_dom"/>
</dbReference>
<proteinExistence type="predicted"/>
<evidence type="ECO:0000256" key="4">
    <source>
        <dbReference type="ARBA" id="ARBA00023012"/>
    </source>
</evidence>
<protein>
    <recommendedName>
        <fullName evidence="2">histidine kinase</fullName>
        <ecNumber evidence="2">2.7.13.3</ecNumber>
    </recommendedName>
</protein>
<evidence type="ECO:0000259" key="7">
    <source>
        <dbReference type="PROSITE" id="PS50109"/>
    </source>
</evidence>
<dbReference type="CDD" id="cd00082">
    <property type="entry name" value="HisKA"/>
    <property type="match status" value="1"/>
</dbReference>